<comment type="cofactor">
    <cofactor evidence="1">
        <name>L-ascorbate</name>
        <dbReference type="ChEBI" id="CHEBI:38290"/>
    </cofactor>
</comment>
<dbReference type="GO" id="GO:0002238">
    <property type="term" value="P:response to molecule of fungal origin"/>
    <property type="evidence" value="ECO:0007669"/>
    <property type="project" value="UniProtKB-ARBA"/>
</dbReference>
<dbReference type="GO" id="GO:0009805">
    <property type="term" value="P:coumarin biosynthetic process"/>
    <property type="evidence" value="ECO:0007669"/>
    <property type="project" value="UniProtKB-ARBA"/>
</dbReference>
<evidence type="ECO:0000256" key="9">
    <source>
        <dbReference type="RuleBase" id="RU003682"/>
    </source>
</evidence>
<evidence type="ECO:0000256" key="1">
    <source>
        <dbReference type="ARBA" id="ARBA00001961"/>
    </source>
</evidence>
<dbReference type="PANTHER" id="PTHR47990">
    <property type="entry name" value="2-OXOGLUTARATE (2OG) AND FE(II)-DEPENDENT OXYGENASE SUPERFAMILY PROTEIN-RELATED"/>
    <property type="match status" value="1"/>
</dbReference>
<dbReference type="Pfam" id="PF03171">
    <property type="entry name" value="2OG-FeII_Oxy"/>
    <property type="match status" value="1"/>
</dbReference>
<name>A0A8S0QFE0_OLEEU</name>
<dbReference type="Pfam" id="PF14226">
    <property type="entry name" value="DIOX_N"/>
    <property type="match status" value="1"/>
</dbReference>
<dbReference type="FunFam" id="2.60.120.330:FF:000003">
    <property type="entry name" value="Gibberellin 20 oxidase 2"/>
    <property type="match status" value="1"/>
</dbReference>
<dbReference type="Gene3D" id="2.60.120.330">
    <property type="entry name" value="B-lactam Antibiotic, Isopenicillin N Synthase, Chain"/>
    <property type="match status" value="1"/>
</dbReference>
<evidence type="ECO:0000259" key="10">
    <source>
        <dbReference type="PROSITE" id="PS51471"/>
    </source>
</evidence>
<dbReference type="OrthoDB" id="288590at2759"/>
<feature type="domain" description="Fe2OG dioxygenase" evidence="10">
    <location>
        <begin position="219"/>
        <end position="319"/>
    </location>
</feature>
<comment type="pathway">
    <text evidence="2">Hormone biosynthesis.</text>
</comment>
<dbReference type="GO" id="GO:0046872">
    <property type="term" value="F:metal ion binding"/>
    <property type="evidence" value="ECO:0007669"/>
    <property type="project" value="UniProtKB-KW"/>
</dbReference>
<dbReference type="InterPro" id="IPR044861">
    <property type="entry name" value="IPNS-like_FE2OG_OXY"/>
</dbReference>
<comment type="caution">
    <text evidence="11">The sequence shown here is derived from an EMBL/GenBank/DDBJ whole genome shotgun (WGS) entry which is preliminary data.</text>
</comment>
<dbReference type="AlphaFoldDB" id="A0A8S0QFE0"/>
<dbReference type="InterPro" id="IPR005123">
    <property type="entry name" value="Oxoglu/Fe-dep_dioxygenase_dom"/>
</dbReference>
<accession>A0A8S0QFE0</accession>
<evidence type="ECO:0000313" key="11">
    <source>
        <dbReference type="EMBL" id="CAA2964421.1"/>
    </source>
</evidence>
<dbReference type="PRINTS" id="PR00682">
    <property type="entry name" value="IPNSYNTHASE"/>
</dbReference>
<gene>
    <name evidence="11" type="ORF">OLEA9_A014963</name>
</gene>
<evidence type="ECO:0000256" key="8">
    <source>
        <dbReference type="ARBA" id="ARBA00050508"/>
    </source>
</evidence>
<comment type="similarity">
    <text evidence="7">Belongs to the iron/ascorbate-dependent oxidoreductase family. GA20OX subfamily.</text>
</comment>
<protein>
    <submittedName>
        <fullName evidence="11">Gibberellin 20 oxidase 2-like</fullName>
    </submittedName>
</protein>
<evidence type="ECO:0000256" key="5">
    <source>
        <dbReference type="ARBA" id="ARBA00023004"/>
    </source>
</evidence>
<dbReference type="SUPFAM" id="SSF51197">
    <property type="entry name" value="Clavaminate synthase-like"/>
    <property type="match status" value="1"/>
</dbReference>
<dbReference type="EMBL" id="CACTIH010001823">
    <property type="protein sequence ID" value="CAA2964421.1"/>
    <property type="molecule type" value="Genomic_DNA"/>
</dbReference>
<evidence type="ECO:0000256" key="2">
    <source>
        <dbReference type="ARBA" id="ARBA00004972"/>
    </source>
</evidence>
<evidence type="ECO:0000256" key="3">
    <source>
        <dbReference type="ARBA" id="ARBA00022723"/>
    </source>
</evidence>
<comment type="catalytic activity">
    <reaction evidence="8">
        <text>gibberellin A12 + 2 2-oxoglutarate + 3 O2 + H(+) = gibberellin A9 + 2 succinate + 3 CO2 + 2 H2O</text>
        <dbReference type="Rhea" id="RHEA:60772"/>
        <dbReference type="ChEBI" id="CHEBI:15377"/>
        <dbReference type="ChEBI" id="CHEBI:15378"/>
        <dbReference type="ChEBI" id="CHEBI:15379"/>
        <dbReference type="ChEBI" id="CHEBI:16526"/>
        <dbReference type="ChEBI" id="CHEBI:16810"/>
        <dbReference type="ChEBI" id="CHEBI:30031"/>
        <dbReference type="ChEBI" id="CHEBI:58627"/>
        <dbReference type="ChEBI" id="CHEBI:73255"/>
    </reaction>
    <physiologicalReaction direction="left-to-right" evidence="8">
        <dbReference type="Rhea" id="RHEA:60773"/>
    </physiologicalReaction>
</comment>
<dbReference type="PROSITE" id="PS51471">
    <property type="entry name" value="FE2OG_OXY"/>
    <property type="match status" value="1"/>
</dbReference>
<dbReference type="InterPro" id="IPR050231">
    <property type="entry name" value="Iron_ascorbate_oxido_reductase"/>
</dbReference>
<keyword evidence="12" id="KW-1185">Reference proteome</keyword>
<dbReference type="InterPro" id="IPR026992">
    <property type="entry name" value="DIOX_N"/>
</dbReference>
<dbReference type="Proteomes" id="UP000594638">
    <property type="component" value="Unassembled WGS sequence"/>
</dbReference>
<keyword evidence="4 9" id="KW-0560">Oxidoreductase</keyword>
<evidence type="ECO:0000256" key="7">
    <source>
        <dbReference type="ARBA" id="ARBA00043997"/>
    </source>
</evidence>
<dbReference type="Gramene" id="OE9A014963T1">
    <property type="protein sequence ID" value="OE9A014963C1"/>
    <property type="gene ID" value="OE9A014963"/>
</dbReference>
<proteinExistence type="inferred from homology"/>
<dbReference type="InterPro" id="IPR027443">
    <property type="entry name" value="IPNS-like_sf"/>
</dbReference>
<organism evidence="11 12">
    <name type="scientific">Olea europaea subsp. europaea</name>
    <dbReference type="NCBI Taxonomy" id="158383"/>
    <lineage>
        <taxon>Eukaryota</taxon>
        <taxon>Viridiplantae</taxon>
        <taxon>Streptophyta</taxon>
        <taxon>Embryophyta</taxon>
        <taxon>Tracheophyta</taxon>
        <taxon>Spermatophyta</taxon>
        <taxon>Magnoliopsida</taxon>
        <taxon>eudicotyledons</taxon>
        <taxon>Gunneridae</taxon>
        <taxon>Pentapetalae</taxon>
        <taxon>asterids</taxon>
        <taxon>lamiids</taxon>
        <taxon>Lamiales</taxon>
        <taxon>Oleaceae</taxon>
        <taxon>Oleeae</taxon>
        <taxon>Olea</taxon>
    </lineage>
</organism>
<comment type="pathway">
    <text evidence="6">Plant hormone biosynthesis; gibberellin biosynthesis.</text>
</comment>
<sequence length="379" mass="43133">MNSACSTLALCPPLEIKNDIQNEVFFDTSMLQEQENLPTEFLWPHMDLANTQDELKEPLVDLKGFLTGDEEATNLAAAQIRTACLNHGFFQVSNHGVDMDIIRAAHDQMDGFFKLPVKKKLSFRRKPGSICGYSGAHADRYSSKLPWKETLSFGHNHAHGAELDVVNYFKTVLGKDFQEAGVVYQNYSEAMKNLALAIMELLAVSLGIDRSYYRKFFEDGNSIMRCNYYPVCSDPGLTLGTGPHCDPTSLTILHQDHVWGLQVFANNKWQAIKPRPEAFVINIGDTFMALSNGRYKSCLHRAVVNKDSVRKSLAYFVSPKEDKVVRPPQDLMEMEKSRKYPDFTWSSFLEFTQKHYRADVTTLQSFIDWLLSTNKNPKY</sequence>
<dbReference type="GO" id="GO:0045544">
    <property type="term" value="F:gibberellin 20-oxidase activity"/>
    <property type="evidence" value="ECO:0007669"/>
    <property type="project" value="UniProtKB-ARBA"/>
</dbReference>
<evidence type="ECO:0000256" key="4">
    <source>
        <dbReference type="ARBA" id="ARBA00023002"/>
    </source>
</evidence>
<dbReference type="GO" id="GO:0009686">
    <property type="term" value="P:gibberellin biosynthetic process"/>
    <property type="evidence" value="ECO:0007669"/>
    <property type="project" value="UniProtKB-ARBA"/>
</dbReference>
<keyword evidence="5 9" id="KW-0408">Iron</keyword>
<evidence type="ECO:0000313" key="12">
    <source>
        <dbReference type="Proteomes" id="UP000594638"/>
    </source>
</evidence>
<evidence type="ECO:0000256" key="6">
    <source>
        <dbReference type="ARBA" id="ARBA00037909"/>
    </source>
</evidence>
<keyword evidence="3 9" id="KW-0479">Metal-binding</keyword>
<reference evidence="11 12" key="1">
    <citation type="submission" date="2019-12" db="EMBL/GenBank/DDBJ databases">
        <authorList>
            <person name="Alioto T."/>
            <person name="Alioto T."/>
            <person name="Gomez Garrido J."/>
        </authorList>
    </citation>
    <scope>NUCLEOTIDE SEQUENCE [LARGE SCALE GENOMIC DNA]</scope>
</reference>